<dbReference type="InterPro" id="IPR058058">
    <property type="entry name" value="CBU_0592-like"/>
</dbReference>
<keyword evidence="1" id="KW-0812">Transmembrane</keyword>
<organism evidence="3 4">
    <name type="scientific">Pedobacter frigiditerrae</name>
    <dbReference type="NCBI Taxonomy" id="2530452"/>
    <lineage>
        <taxon>Bacteria</taxon>
        <taxon>Pseudomonadati</taxon>
        <taxon>Bacteroidota</taxon>
        <taxon>Sphingobacteriia</taxon>
        <taxon>Sphingobacteriales</taxon>
        <taxon>Sphingobacteriaceae</taxon>
        <taxon>Pedobacter</taxon>
    </lineage>
</organism>
<reference evidence="3 4" key="1">
    <citation type="submission" date="2019-02" db="EMBL/GenBank/DDBJ databases">
        <title>Pedobacter sp. RP-1-13 sp. nov., isolated from Arctic soil.</title>
        <authorList>
            <person name="Dahal R.H."/>
        </authorList>
    </citation>
    <scope>NUCLEOTIDE SEQUENCE [LARGE SCALE GENOMIC DNA]</scope>
    <source>
        <strain evidence="3 4">RP-1-13</strain>
    </source>
</reference>
<protein>
    <recommendedName>
        <fullName evidence="2">CBU-0592-like domain-containing protein</fullName>
    </recommendedName>
</protein>
<dbReference type="NCBIfam" id="NF047864">
    <property type="entry name" value="CBU_0592_membra"/>
    <property type="match status" value="1"/>
</dbReference>
<keyword evidence="1" id="KW-0472">Membrane</keyword>
<feature type="transmembrane region" description="Helical" evidence="1">
    <location>
        <begin position="6"/>
        <end position="24"/>
    </location>
</feature>
<evidence type="ECO:0000256" key="1">
    <source>
        <dbReference type="SAM" id="Phobius"/>
    </source>
</evidence>
<gene>
    <name evidence="3" type="ORF">EZ428_03130</name>
</gene>
<feature type="transmembrane region" description="Helical" evidence="1">
    <location>
        <begin position="31"/>
        <end position="48"/>
    </location>
</feature>
<feature type="domain" description="CBU-0592-like" evidence="2">
    <location>
        <begin position="5"/>
        <end position="78"/>
    </location>
</feature>
<dbReference type="AlphaFoldDB" id="A0A4R0N1U0"/>
<name>A0A4R0N1U0_9SPHI</name>
<dbReference type="EMBL" id="SJSK01000001">
    <property type="protein sequence ID" value="TCC93779.1"/>
    <property type="molecule type" value="Genomic_DNA"/>
</dbReference>
<keyword evidence="4" id="KW-1185">Reference proteome</keyword>
<dbReference type="Proteomes" id="UP000292884">
    <property type="component" value="Unassembled WGS sequence"/>
</dbReference>
<evidence type="ECO:0000313" key="4">
    <source>
        <dbReference type="Proteomes" id="UP000292884"/>
    </source>
</evidence>
<feature type="transmembrane region" description="Helical" evidence="1">
    <location>
        <begin position="54"/>
        <end position="73"/>
    </location>
</feature>
<sequence>METSDVIATIGVSLLLIAFFLQSLKVIKTESATYGFLNLFGAGIAGYASWLIPFIPFVILEAVWSGVALYGLIKFYTKKKSST</sequence>
<dbReference type="RefSeq" id="WP_131551645.1">
    <property type="nucleotide sequence ID" value="NZ_SJSK01000001.1"/>
</dbReference>
<accession>A0A4R0N1U0</accession>
<comment type="caution">
    <text evidence="3">The sequence shown here is derived from an EMBL/GenBank/DDBJ whole genome shotgun (WGS) entry which is preliminary data.</text>
</comment>
<dbReference type="OrthoDB" id="798534at2"/>
<dbReference type="Pfam" id="PF26604">
    <property type="entry name" value="CBU_0592"/>
    <property type="match status" value="1"/>
</dbReference>
<evidence type="ECO:0000259" key="2">
    <source>
        <dbReference type="Pfam" id="PF26604"/>
    </source>
</evidence>
<keyword evidence="1" id="KW-1133">Transmembrane helix</keyword>
<evidence type="ECO:0000313" key="3">
    <source>
        <dbReference type="EMBL" id="TCC93779.1"/>
    </source>
</evidence>
<proteinExistence type="predicted"/>